<proteinExistence type="predicted"/>
<reference evidence="1" key="1">
    <citation type="submission" date="2020-10" db="EMBL/GenBank/DDBJ databases">
        <authorList>
            <person name="Gilroy R."/>
        </authorList>
    </citation>
    <scope>NUCLEOTIDE SEQUENCE</scope>
    <source>
        <strain evidence="1">G3-4614</strain>
    </source>
</reference>
<comment type="caution">
    <text evidence="1">The sequence shown here is derived from an EMBL/GenBank/DDBJ whole genome shotgun (WGS) entry which is preliminary data.</text>
</comment>
<dbReference type="AlphaFoldDB" id="A0A9D9E2Y3"/>
<name>A0A9D9E2Y3_9BACT</name>
<sequence length="168" mass="19403">EQEENSNVRSDGQPIVDLEELAAVRAELDAKKEENGEDGPEMKNGYMVWKIPWSLSVNYSFSYGYGDFNKEKMEYNGKITQNLSFSGNIQPTKNWIFTFSTSYDFDTKKLAYMSCGVTRDMHCWSMSCDFVPVGPYKSYNFHISVKSSLLQDLKYEKSSSPYDGEDWY</sequence>
<evidence type="ECO:0000313" key="1">
    <source>
        <dbReference type="EMBL" id="MBO8438602.1"/>
    </source>
</evidence>
<feature type="non-terminal residue" evidence="1">
    <location>
        <position position="1"/>
    </location>
</feature>
<protein>
    <submittedName>
        <fullName evidence="1">LPS-assembly protein LptD</fullName>
    </submittedName>
</protein>
<gene>
    <name evidence="1" type="ORF">IAC54_06865</name>
</gene>
<dbReference type="EMBL" id="JADIMW010000072">
    <property type="protein sequence ID" value="MBO8438602.1"/>
    <property type="molecule type" value="Genomic_DNA"/>
</dbReference>
<reference evidence="1" key="2">
    <citation type="journal article" date="2021" name="PeerJ">
        <title>Extensive microbial diversity within the chicken gut microbiome revealed by metagenomics and culture.</title>
        <authorList>
            <person name="Gilroy R."/>
            <person name="Ravi A."/>
            <person name="Getino M."/>
            <person name="Pursley I."/>
            <person name="Horton D.L."/>
            <person name="Alikhan N.F."/>
            <person name="Baker D."/>
            <person name="Gharbi K."/>
            <person name="Hall N."/>
            <person name="Watson M."/>
            <person name="Adriaenssens E.M."/>
            <person name="Foster-Nyarko E."/>
            <person name="Jarju S."/>
            <person name="Secka A."/>
            <person name="Antonio M."/>
            <person name="Oren A."/>
            <person name="Chaudhuri R.R."/>
            <person name="La Ragione R."/>
            <person name="Hildebrand F."/>
            <person name="Pallen M.J."/>
        </authorList>
    </citation>
    <scope>NUCLEOTIDE SEQUENCE</scope>
    <source>
        <strain evidence="1">G3-4614</strain>
    </source>
</reference>
<dbReference type="Proteomes" id="UP000823636">
    <property type="component" value="Unassembled WGS sequence"/>
</dbReference>
<organism evidence="1 2">
    <name type="scientific">Candidatus Caccoplasma merdipullorum</name>
    <dbReference type="NCBI Taxonomy" id="2840718"/>
    <lineage>
        <taxon>Bacteria</taxon>
        <taxon>Pseudomonadati</taxon>
        <taxon>Bacteroidota</taxon>
        <taxon>Bacteroidia</taxon>
        <taxon>Bacteroidales</taxon>
        <taxon>Bacteroidaceae</taxon>
        <taxon>Bacteroidaceae incertae sedis</taxon>
        <taxon>Candidatus Caccoplasma</taxon>
    </lineage>
</organism>
<accession>A0A9D9E2Y3</accession>
<evidence type="ECO:0000313" key="2">
    <source>
        <dbReference type="Proteomes" id="UP000823636"/>
    </source>
</evidence>